<dbReference type="GO" id="GO:0048666">
    <property type="term" value="P:neuron development"/>
    <property type="evidence" value="ECO:0007669"/>
    <property type="project" value="TreeGrafter"/>
</dbReference>
<evidence type="ECO:0000256" key="13">
    <source>
        <dbReference type="ARBA" id="ARBA00060570"/>
    </source>
</evidence>
<dbReference type="InterPro" id="IPR056823">
    <property type="entry name" value="TEN-like_YD-shell"/>
</dbReference>
<dbReference type="Pfam" id="PF03301">
    <property type="entry name" value="Trp_dioxygenase"/>
    <property type="match status" value="1"/>
</dbReference>
<evidence type="ECO:0000259" key="16">
    <source>
        <dbReference type="Pfam" id="PF15636"/>
    </source>
</evidence>
<accession>A0A498LH77</accession>
<evidence type="ECO:0000256" key="12">
    <source>
        <dbReference type="ARBA" id="ARBA00050412"/>
    </source>
</evidence>
<reference evidence="19 20" key="1">
    <citation type="submission" date="2018-03" db="EMBL/GenBank/DDBJ databases">
        <title>Draft genome sequence of Rohu Carp (Labeo rohita).</title>
        <authorList>
            <person name="Das P."/>
            <person name="Kushwaha B."/>
            <person name="Joshi C.G."/>
            <person name="Kumar D."/>
            <person name="Nagpure N.S."/>
            <person name="Sahoo L."/>
            <person name="Das S.P."/>
            <person name="Bit A."/>
            <person name="Patnaik S."/>
            <person name="Meher P.K."/>
            <person name="Jayasankar P."/>
            <person name="Koringa P.G."/>
            <person name="Patel N.V."/>
            <person name="Hinsu A.T."/>
            <person name="Kumar R."/>
            <person name="Pandey M."/>
            <person name="Agarwal S."/>
            <person name="Srivastava S."/>
            <person name="Singh M."/>
            <person name="Iquebal M.A."/>
            <person name="Jaiswal S."/>
            <person name="Angadi U.B."/>
            <person name="Kumar N."/>
            <person name="Raza M."/>
            <person name="Shah T.M."/>
            <person name="Rai A."/>
            <person name="Jena J.K."/>
        </authorList>
    </citation>
    <scope>NUCLEOTIDE SEQUENCE [LARGE SCALE GENOMIC DNA]</scope>
    <source>
        <strain evidence="19">DASCIFA01</strain>
        <tissue evidence="19">Testis</tissue>
    </source>
</reference>
<dbReference type="InterPro" id="IPR004981">
    <property type="entry name" value="Trp_2_3_dOase"/>
</dbReference>
<organism evidence="19 20">
    <name type="scientific">Labeo rohita</name>
    <name type="common">Indian major carp</name>
    <name type="synonym">Cyprinus rohita</name>
    <dbReference type="NCBI Taxonomy" id="84645"/>
    <lineage>
        <taxon>Eukaryota</taxon>
        <taxon>Metazoa</taxon>
        <taxon>Chordata</taxon>
        <taxon>Craniata</taxon>
        <taxon>Vertebrata</taxon>
        <taxon>Euteleostomi</taxon>
        <taxon>Actinopterygii</taxon>
        <taxon>Neopterygii</taxon>
        <taxon>Teleostei</taxon>
        <taxon>Ostariophysi</taxon>
        <taxon>Cypriniformes</taxon>
        <taxon>Cyprinidae</taxon>
        <taxon>Labeoninae</taxon>
        <taxon>Labeonini</taxon>
        <taxon>Labeo</taxon>
    </lineage>
</organism>
<dbReference type="HAMAP" id="MF_01972">
    <property type="entry name" value="T23O"/>
    <property type="match status" value="1"/>
</dbReference>
<dbReference type="GO" id="GO:0005886">
    <property type="term" value="C:plasma membrane"/>
    <property type="evidence" value="ECO:0007669"/>
    <property type="project" value="UniProtKB-SubCell"/>
</dbReference>
<dbReference type="GO" id="GO:0019441">
    <property type="term" value="P:L-tryptophan catabolic process to kynurenine"/>
    <property type="evidence" value="ECO:0007669"/>
    <property type="project" value="UniProtKB-UniRule"/>
</dbReference>
<comment type="pathway">
    <text evidence="13 15">Amino-acid degradation; L-tryptophan degradation via kynurenine pathway; L-kynurenine from L-tryptophan: step 1/2.</text>
</comment>
<evidence type="ECO:0000256" key="10">
    <source>
        <dbReference type="ARBA" id="ARBA00023079"/>
    </source>
</evidence>
<dbReference type="FunFam" id="2.120.10.30:FF:000005">
    <property type="entry name" value="Teneurin transmembrane protein 4"/>
    <property type="match status" value="1"/>
</dbReference>
<evidence type="ECO:0000259" key="17">
    <source>
        <dbReference type="Pfam" id="PF25021"/>
    </source>
</evidence>
<dbReference type="Gene3D" id="1.20.58.480">
    <property type="match status" value="1"/>
</dbReference>
<keyword evidence="3" id="KW-0245">EGF-like domain</keyword>
<proteinExistence type="inferred from homology"/>
<comment type="subunit">
    <text evidence="14 15">Homotetramer. Dimer of dimers.</text>
</comment>
<keyword evidence="7 15" id="KW-0223">Dioxygenase</keyword>
<dbReference type="InterPro" id="IPR051216">
    <property type="entry name" value="Teneurin"/>
</dbReference>
<dbReference type="FunFam" id="1.10.287.3810:FF:000001">
    <property type="entry name" value="Tryptophan 2,3-dioxygenase"/>
    <property type="match status" value="1"/>
</dbReference>
<evidence type="ECO:0000256" key="2">
    <source>
        <dbReference type="ARBA" id="ARBA00022475"/>
    </source>
</evidence>
<keyword evidence="5 15" id="KW-0479">Metal-binding</keyword>
<feature type="domain" description="Teneurin NHL" evidence="17">
    <location>
        <begin position="2"/>
        <end position="276"/>
    </location>
</feature>
<evidence type="ECO:0000256" key="6">
    <source>
        <dbReference type="ARBA" id="ARBA00022737"/>
    </source>
</evidence>
<dbReference type="PANTHER" id="PTHR11219">
    <property type="entry name" value="TENEURIN AND N-ACETYLGLUCOSAMINE-1-PHOSPHODIESTER ALPHA-N-ACETYLGLUCOSAMINIDASE"/>
    <property type="match status" value="1"/>
</dbReference>
<dbReference type="GO" id="GO:0020037">
    <property type="term" value="F:heme binding"/>
    <property type="evidence" value="ECO:0007669"/>
    <property type="project" value="UniProtKB-UniRule"/>
</dbReference>
<dbReference type="Pfam" id="PF15636">
    <property type="entry name" value="Tox-GHH"/>
    <property type="match status" value="2"/>
</dbReference>
<dbReference type="STRING" id="84645.A0A498LH77"/>
<evidence type="ECO:0000256" key="5">
    <source>
        <dbReference type="ARBA" id="ARBA00022723"/>
    </source>
</evidence>
<name>A0A498LH77_LABRO</name>
<dbReference type="GO" id="GO:0043005">
    <property type="term" value="C:neuron projection"/>
    <property type="evidence" value="ECO:0007669"/>
    <property type="project" value="TreeGrafter"/>
</dbReference>
<keyword evidence="9 15" id="KW-0408">Iron</keyword>
<evidence type="ECO:0000259" key="18">
    <source>
        <dbReference type="Pfam" id="PF25023"/>
    </source>
</evidence>
<comment type="subcellular location">
    <subcellularLocation>
        <location evidence="1">Cell membrane</location>
    </subcellularLocation>
</comment>
<dbReference type="PANTHER" id="PTHR11219:SF63">
    <property type="entry name" value="TENEURIN-3 ISOFORM X1"/>
    <property type="match status" value="1"/>
</dbReference>
<keyword evidence="4 15" id="KW-0349">Heme</keyword>
<dbReference type="Gene3D" id="2.120.10.30">
    <property type="entry name" value="TolB, C-terminal domain"/>
    <property type="match status" value="2"/>
</dbReference>
<evidence type="ECO:0000256" key="11">
    <source>
        <dbReference type="ARBA" id="ARBA00023157"/>
    </source>
</evidence>
<dbReference type="GO" id="GO:0046872">
    <property type="term" value="F:metal ion binding"/>
    <property type="evidence" value="ECO:0007669"/>
    <property type="project" value="UniProtKB-KW"/>
</dbReference>
<evidence type="ECO:0000256" key="4">
    <source>
        <dbReference type="ARBA" id="ARBA00022617"/>
    </source>
</evidence>
<dbReference type="SUPFAM" id="SSF140959">
    <property type="entry name" value="Indolic compounds 2,3-dioxygenase-like"/>
    <property type="match status" value="1"/>
</dbReference>
<feature type="domain" description="Tox-GHH" evidence="16">
    <location>
        <begin position="1284"/>
        <end position="1361"/>
    </location>
</feature>
<dbReference type="Pfam" id="PF25021">
    <property type="entry name" value="TEN_NHL"/>
    <property type="match status" value="1"/>
</dbReference>
<keyword evidence="6" id="KW-0677">Repeat</keyword>
<dbReference type="InterPro" id="IPR056822">
    <property type="entry name" value="TEN_NHL"/>
</dbReference>
<feature type="domain" description="Tox-GHH" evidence="16">
    <location>
        <begin position="1446"/>
        <end position="1523"/>
    </location>
</feature>
<evidence type="ECO:0000313" key="19">
    <source>
        <dbReference type="EMBL" id="RXN07530.1"/>
    </source>
</evidence>
<dbReference type="InterPro" id="IPR028916">
    <property type="entry name" value="Tox-GHH_dom"/>
</dbReference>
<evidence type="ECO:0000256" key="1">
    <source>
        <dbReference type="ARBA" id="ARBA00004236"/>
    </source>
</evidence>
<dbReference type="EMBL" id="QBIY01013346">
    <property type="protein sequence ID" value="RXN07530.1"/>
    <property type="molecule type" value="Genomic_DNA"/>
</dbReference>
<evidence type="ECO:0000256" key="7">
    <source>
        <dbReference type="ARBA" id="ARBA00022964"/>
    </source>
</evidence>
<dbReference type="SUPFAM" id="SSF101898">
    <property type="entry name" value="NHL repeat"/>
    <property type="match status" value="1"/>
</dbReference>
<comment type="caution">
    <text evidence="15">Lacks conserved residue(s) required for the propagation of feature annotation.</text>
</comment>
<dbReference type="EC" id="1.13.11.11" evidence="15"/>
<keyword evidence="2" id="KW-0472">Membrane</keyword>
<keyword evidence="8 15" id="KW-0560">Oxidoreductase</keyword>
<evidence type="ECO:0000256" key="8">
    <source>
        <dbReference type="ARBA" id="ARBA00023002"/>
    </source>
</evidence>
<dbReference type="GO" id="GO:0007157">
    <property type="term" value="P:heterophilic cell-cell adhesion via plasma membrane cell adhesion molecules"/>
    <property type="evidence" value="ECO:0007669"/>
    <property type="project" value="TreeGrafter"/>
</dbReference>
<comment type="cofactor">
    <cofactor evidence="15">
        <name>heme</name>
        <dbReference type="ChEBI" id="CHEBI:30413"/>
    </cofactor>
    <text evidence="15">Binds 1 heme group per subunit.</text>
</comment>
<feature type="domain" description="Teneurin-like YD-shell" evidence="18">
    <location>
        <begin position="289"/>
        <end position="360"/>
    </location>
</feature>
<comment type="caution">
    <text evidence="19">The sequence shown here is derived from an EMBL/GenBank/DDBJ whole genome shotgun (WGS) entry which is preliminary data.</text>
</comment>
<dbReference type="InterPro" id="IPR037217">
    <property type="entry name" value="Trp/Indoleamine_2_3_dOase-like"/>
</dbReference>
<dbReference type="FunFam" id="2.120.10.30:FF:000006">
    <property type="entry name" value="Teneurin transmembrane protein 4"/>
    <property type="match status" value="1"/>
</dbReference>
<gene>
    <name evidence="15" type="primary">TDO2</name>
    <name evidence="19" type="ORF">ROHU_011946</name>
</gene>
<keyword evidence="2" id="KW-1003">Cell membrane</keyword>
<comment type="function">
    <text evidence="15">Heme-dependent dioxygenase that catalyzes the oxidative cleavage of the L-tryptophan (L-Trp) pyrrole ring and converts L-tryptophan to N-formyl-L-kynurenine. Catalyzes the oxidative cleavage of the indole moiety.</text>
</comment>
<dbReference type="GO" id="GO:0004833">
    <property type="term" value="F:L-tryptophan 2,3-dioxygenase activity"/>
    <property type="evidence" value="ECO:0007669"/>
    <property type="project" value="UniProtKB-UniRule"/>
</dbReference>
<dbReference type="GO" id="GO:0042803">
    <property type="term" value="F:protein homodimerization activity"/>
    <property type="evidence" value="ECO:0007669"/>
    <property type="project" value="TreeGrafter"/>
</dbReference>
<evidence type="ECO:0000256" key="9">
    <source>
        <dbReference type="ARBA" id="ARBA00023004"/>
    </source>
</evidence>
<sequence length="1924" mass="219560">MGRLYVSDTNSRRIYSPQALLASSEPQQNVEVVAGTGDHCLPFDEAHCGDGGPATEALLTGPKGIAVDKNGLIYFVDGTVIRKVDQNGIISTLLGSNDLASARPLSCDSVMDIHQVSLEWPTDLAVSPMDNSLFVLDGSVVLRITEEGQVSVAAGRPLHCPMPSTDILVTETQRATHTHLESPSAIAVSFNGVLHIAETDERKMSRIRSVAADGEITHLAGAPSDCDCKTDVNCDCYLTGDGFAKDARLNGPSSLVAAPDGTLYVADLGNIRIRVIGKNKPALNSMGLYEVASSAEQEVYMFDSNGTHQHTANLITGDFKYNFSYSNEGDLTSVADSHGNTLRIRRDTSRLPVRIVAPDNQLKNNYVIGYDHSLWILYANGMNTHYQTEPHILAGASSPTVARRNMTLPDDSGQNLVEWRFRKEQTRTKVTVFGRKLRVNGRNILSVDYDRALRIEKIYDDHRKFLLKIGYDTAGQPTLWMPSSKLLPVNLTRNSNGQLSAIHWGSVSERAEYDGQGRLLSRTFPDGKTWSYTYLEKSTVLILASQRQYVFEYDPQGGLSAVTMPSVARYTMETIRSVSYYRNLYHMPESNASVAVDYSEDGRLLRVAQLGTGRRVLYRYRWHNKLSEVLYDSTRVSFTYDETAGVLKTVNLQSEGFICTIRYRQLGPLVDRQIYRFSEDGMVNARFDYAYDSSLRVTSIQGVINETPLPIDLYQYDDISGKVEQFGKFGVIYYDINQIISTSVMTYTKHFDGHGRVREIQYELFRSLLFWITVQYDDMGRVTRREMKIGPFANATKYSYEYDVDGQLQTVYLNEKMTWRYSYDLNGNIHLLSPANSARIMPLRYDLRDRITRLGDLQYELDEDGFLRQRGSEIFQYNSNGHLEHVYSKSSGWSVQYRYDGLGRRVSTKSSMGQHLQFFYADLSYPSRITHVYNHSSSQITSLYYDLQGHLFAMEISSGAEFYIACDNIGTPLAVFGSDGALLKQVHYTAYGEVYSDSNPDMQLVIGFHGGLYDPLTKLLHFGVRDYDIMSGRWNAPDFMQWEKISKNPGPFNLYMFRNNNPISKVQKVRDYLTDVNSWLVTFGFHLHNSIPGFPIPISEMTQASYELAKSQVWDDLTPSFAVQQHVIRQAEAFLTFGDLPQVEFGHSQRADKPWLWFASSDSLIGRGIMLALYKGIVITRALSLANEDCVKVANILNGALYLKDLHFIVDGRDTHFFVKMNSPEADLAALRLTSGRKELENAVNVTVSQSTAVLGGRTRRFADVEFQRGALTLHVRYGASLDEERVRVLELARQRALAVSWAREQQRVRNGEEGSRLWTEGEKRQLLGTGRVQGYDGYYVLSVEQYPELADSVNNIQFLRQNEIGKRHVTVRQSNDCICIEACIDVHFVQPMFLKDMKDKILGHFAQLIVNSTAVLGGRTRRFADVEFQRGALTLHVRYGASLDEERVRVLELARQRALAVSWAREQQRVRNGEEGSRLWTEGEKRQLLGTGRVQGYDGYYVLSVEQYPELADSVNNIQFLRQNEIGKRSTSKQNLKEDESDDSQTGINKASKGGLIYGDYLQLDKIVTSQVLQSELKGNKIHDEHLFIVTHQAYELWFKQVLWELDSVREIFISGHVRDERNMLKVNTRIHRIVMIFRLLLDQFAVLETMTALDFYDFREYLSPASGFQSLQFRLLENKIGVPHNQRVPYNRRHYRDNFRDQESEHLLQSEQEPTLLQLVEQWLERTPGLEEDGFNFWGKLETNIFEWLRREKEKLEQKPASEMKEEMMAELIKQRDIFLSLFDEKRHDHLVSTGQRRMSYKALQGALMIYFYREEPRFQVPFQLLTSLMDIDTLMTKWRYNHVCMVHRMIGSKDGTGGSSGYQYLRSTVSDRYKVFVDLFNLATFLVPREWVPKLDPSEHTFLYMAECCDSSYCSSSDDSD</sequence>
<protein>
    <recommendedName>
        <fullName evidence="15">Tryptophan 2,3-dioxygenase</fullName>
        <shortName evidence="15">TDO</shortName>
        <ecNumber evidence="15">1.13.11.11</ecNumber>
    </recommendedName>
    <alternativeName>
        <fullName evidence="15">Tryptamin 2,3-dioxygenase</fullName>
    </alternativeName>
    <alternativeName>
        <fullName evidence="15">Tryptophan oxygenase</fullName>
        <shortName evidence="15">TO</shortName>
        <shortName evidence="15">TRPO</shortName>
    </alternativeName>
    <alternativeName>
        <fullName evidence="15">Tryptophan pyrrolase</fullName>
    </alternativeName>
    <alternativeName>
        <fullName evidence="15">Tryptophanase</fullName>
    </alternativeName>
</protein>
<dbReference type="FunFam" id="2.180.10.10:FF:000001">
    <property type="entry name" value="Teneurin transmembrane protein 4"/>
    <property type="match status" value="1"/>
</dbReference>
<dbReference type="InterPro" id="IPR022385">
    <property type="entry name" value="Rhs_assc_core"/>
</dbReference>
<dbReference type="NCBIfam" id="TIGR03696">
    <property type="entry name" value="Rhs_assc_core"/>
    <property type="match status" value="1"/>
</dbReference>
<dbReference type="NCBIfam" id="TIGR01643">
    <property type="entry name" value="YD_repeat_2x"/>
    <property type="match status" value="1"/>
</dbReference>
<feature type="domain" description="Teneurin-like YD-shell" evidence="18">
    <location>
        <begin position="370"/>
        <end position="1063"/>
    </location>
</feature>
<dbReference type="Gene3D" id="2.180.10.10">
    <property type="entry name" value="RHS repeat-associated core"/>
    <property type="match status" value="1"/>
</dbReference>
<keyword evidence="11" id="KW-1015">Disulfide bond</keyword>
<evidence type="ECO:0000256" key="14">
    <source>
        <dbReference type="ARBA" id="ARBA00061930"/>
    </source>
</evidence>
<dbReference type="InterPro" id="IPR006530">
    <property type="entry name" value="YD"/>
</dbReference>
<dbReference type="Gene3D" id="1.10.287.3810">
    <property type="match status" value="1"/>
</dbReference>
<evidence type="ECO:0000256" key="15">
    <source>
        <dbReference type="HAMAP-Rule" id="MF_03020"/>
    </source>
</evidence>
<evidence type="ECO:0000313" key="20">
    <source>
        <dbReference type="Proteomes" id="UP000290572"/>
    </source>
</evidence>
<dbReference type="UniPathway" id="UPA00333">
    <property type="reaction ID" value="UER00453"/>
</dbReference>
<evidence type="ECO:0000256" key="3">
    <source>
        <dbReference type="ARBA" id="ARBA00022536"/>
    </source>
</evidence>
<dbReference type="Pfam" id="PF23538">
    <property type="entry name" value="Teneurin_ABD"/>
    <property type="match status" value="1"/>
</dbReference>
<dbReference type="GO" id="GO:0050839">
    <property type="term" value="F:cell adhesion molecule binding"/>
    <property type="evidence" value="ECO:0007669"/>
    <property type="project" value="TreeGrafter"/>
</dbReference>
<comment type="similarity">
    <text evidence="15">Belongs to the tryptophan 2,3-dioxygenase family.</text>
</comment>
<dbReference type="GO" id="GO:0046982">
    <property type="term" value="F:protein heterodimerization activity"/>
    <property type="evidence" value="ECO:0007669"/>
    <property type="project" value="TreeGrafter"/>
</dbReference>
<dbReference type="Pfam" id="PF25023">
    <property type="entry name" value="TEN_YD-shell"/>
    <property type="match status" value="2"/>
</dbReference>
<dbReference type="InterPro" id="IPR011042">
    <property type="entry name" value="6-blade_b-propeller_TolB-like"/>
</dbReference>
<comment type="catalytic activity">
    <reaction evidence="12 15">
        <text>L-tryptophan + O2 = N-formyl-L-kynurenine</text>
        <dbReference type="Rhea" id="RHEA:24536"/>
        <dbReference type="ChEBI" id="CHEBI:15379"/>
        <dbReference type="ChEBI" id="CHEBI:57912"/>
        <dbReference type="ChEBI" id="CHEBI:58629"/>
        <dbReference type="EC" id="1.13.11.11"/>
    </reaction>
</comment>
<dbReference type="Proteomes" id="UP000290572">
    <property type="component" value="Unassembled WGS sequence"/>
</dbReference>
<keyword evidence="20" id="KW-1185">Reference proteome</keyword>
<keyword evidence="10 15" id="KW-0823">Tryptophan catabolism</keyword>